<dbReference type="OrthoDB" id="2974223at2"/>
<dbReference type="InterPro" id="IPR047692">
    <property type="entry name" value="T4P_ComGB"/>
</dbReference>
<dbReference type="RefSeq" id="WP_153728478.1">
    <property type="nucleotide sequence ID" value="NZ_WJNH01000005.1"/>
</dbReference>
<evidence type="ECO:0000256" key="4">
    <source>
        <dbReference type="ARBA" id="ARBA00022692"/>
    </source>
</evidence>
<keyword evidence="5 7" id="KW-1133">Transmembrane helix</keyword>
<dbReference type="NCBIfam" id="NF041012">
    <property type="entry name" value="T4P_ComGB"/>
    <property type="match status" value="1"/>
</dbReference>
<feature type="domain" description="Type II secretion system protein GspF" evidence="8">
    <location>
        <begin position="31"/>
        <end position="147"/>
    </location>
</feature>
<evidence type="ECO:0000256" key="6">
    <source>
        <dbReference type="ARBA" id="ARBA00023136"/>
    </source>
</evidence>
<feature type="transmembrane region" description="Helical" evidence="7">
    <location>
        <begin position="126"/>
        <end position="147"/>
    </location>
</feature>
<name>A0A6G1X6P2_9BACI</name>
<evidence type="ECO:0000256" key="5">
    <source>
        <dbReference type="ARBA" id="ARBA00022989"/>
    </source>
</evidence>
<gene>
    <name evidence="9" type="ORF">GH754_09550</name>
</gene>
<reference evidence="9 10" key="1">
    <citation type="submission" date="2019-11" db="EMBL/GenBank/DDBJ databases">
        <authorList>
            <person name="Li J."/>
        </authorList>
    </citation>
    <scope>NUCLEOTIDE SEQUENCE [LARGE SCALE GENOMIC DNA]</scope>
    <source>
        <strain evidence="9 10">J4</strain>
    </source>
</reference>
<comment type="similarity">
    <text evidence="2">Belongs to the GSP F family.</text>
</comment>
<feature type="transmembrane region" description="Helical" evidence="7">
    <location>
        <begin position="329"/>
        <end position="350"/>
    </location>
</feature>
<keyword evidence="10" id="KW-1185">Reference proteome</keyword>
<dbReference type="EMBL" id="WJNH01000005">
    <property type="protein sequence ID" value="MRG86575.1"/>
    <property type="molecule type" value="Genomic_DNA"/>
</dbReference>
<evidence type="ECO:0000313" key="9">
    <source>
        <dbReference type="EMBL" id="MRG86575.1"/>
    </source>
</evidence>
<dbReference type="InterPro" id="IPR018076">
    <property type="entry name" value="T2SS_GspF_dom"/>
</dbReference>
<accession>A0A6G1X6P2</accession>
<evidence type="ECO:0000256" key="7">
    <source>
        <dbReference type="SAM" id="Phobius"/>
    </source>
</evidence>
<dbReference type="PANTHER" id="PTHR30012">
    <property type="entry name" value="GENERAL SECRETION PATHWAY PROTEIN"/>
    <property type="match status" value="1"/>
</dbReference>
<dbReference type="InterPro" id="IPR042094">
    <property type="entry name" value="T2SS_GspF_sf"/>
</dbReference>
<keyword evidence="3" id="KW-1003">Cell membrane</keyword>
<organism evidence="9 10">
    <name type="scientific">Salinibacillus xinjiangensis</name>
    <dbReference type="NCBI Taxonomy" id="1229268"/>
    <lineage>
        <taxon>Bacteria</taxon>
        <taxon>Bacillati</taxon>
        <taxon>Bacillota</taxon>
        <taxon>Bacilli</taxon>
        <taxon>Bacillales</taxon>
        <taxon>Bacillaceae</taxon>
        <taxon>Salinibacillus</taxon>
    </lineage>
</organism>
<evidence type="ECO:0000259" key="8">
    <source>
        <dbReference type="Pfam" id="PF00482"/>
    </source>
</evidence>
<dbReference type="InterPro" id="IPR003004">
    <property type="entry name" value="GspF/PilC"/>
</dbReference>
<dbReference type="Proteomes" id="UP000480185">
    <property type="component" value="Unassembled WGS sequence"/>
</dbReference>
<sequence>MLLVLLMNVRFSQNTTLNKKLSLYDQILLSKRLSTLLENGYTINKALQLISLDSKQGQLAAYIEKSLVQGAYIDQIFMQLGFSPIVCSYLFFSRSTGQLGKSLGSASKLLIHQQQFQEKFKRVMQYPLIILLILLCLMISLKFFLLPSLQGLYQDFQTNHSSTSPKIFTSIDVIITTFFGLMMIIVTTITLWGLVKNKLSTSAKINLYRHVPVFRKVKSLETSCLFSFHFSSLLQSGIPIKQALQIISEQRHLPIVRIYATKMIQAIYTGKVLEHTIQEFELMEDELSLIFERSLKDGTLEKDLHNYALLLTETMLEKTTKVLSLIQPAFYLLFGVMIVMIYFSILIPMFDLIQQI</sequence>
<protein>
    <recommendedName>
        <fullName evidence="8">Type II secretion system protein GspF domain-containing protein</fullName>
    </recommendedName>
</protein>
<comment type="caution">
    <text evidence="9">The sequence shown here is derived from an EMBL/GenBank/DDBJ whole genome shotgun (WGS) entry which is preliminary data.</text>
</comment>
<keyword evidence="4 7" id="KW-0812">Transmembrane</keyword>
<dbReference type="Pfam" id="PF00482">
    <property type="entry name" value="T2SSF"/>
    <property type="match status" value="2"/>
</dbReference>
<dbReference type="GO" id="GO:0005886">
    <property type="term" value="C:plasma membrane"/>
    <property type="evidence" value="ECO:0007669"/>
    <property type="project" value="UniProtKB-SubCell"/>
</dbReference>
<evidence type="ECO:0000256" key="2">
    <source>
        <dbReference type="ARBA" id="ARBA00005745"/>
    </source>
</evidence>
<dbReference type="PRINTS" id="PR00812">
    <property type="entry name" value="BCTERIALGSPF"/>
</dbReference>
<comment type="subcellular location">
    <subcellularLocation>
        <location evidence="1">Cell membrane</location>
        <topology evidence="1">Multi-pass membrane protein</topology>
    </subcellularLocation>
</comment>
<dbReference type="Gene3D" id="1.20.81.30">
    <property type="entry name" value="Type II secretion system (T2SS), domain F"/>
    <property type="match status" value="2"/>
</dbReference>
<keyword evidence="6 7" id="KW-0472">Membrane</keyword>
<dbReference type="PANTHER" id="PTHR30012:SF0">
    <property type="entry name" value="TYPE II SECRETION SYSTEM PROTEIN F-RELATED"/>
    <property type="match status" value="1"/>
</dbReference>
<proteinExistence type="inferred from homology"/>
<evidence type="ECO:0000256" key="3">
    <source>
        <dbReference type="ARBA" id="ARBA00022475"/>
    </source>
</evidence>
<feature type="domain" description="Type II secretion system protein GspF" evidence="8">
    <location>
        <begin position="227"/>
        <end position="348"/>
    </location>
</feature>
<dbReference type="AlphaFoldDB" id="A0A6G1X6P2"/>
<evidence type="ECO:0000256" key="1">
    <source>
        <dbReference type="ARBA" id="ARBA00004651"/>
    </source>
</evidence>
<feature type="transmembrane region" description="Helical" evidence="7">
    <location>
        <begin position="167"/>
        <end position="195"/>
    </location>
</feature>
<evidence type="ECO:0000313" key="10">
    <source>
        <dbReference type="Proteomes" id="UP000480185"/>
    </source>
</evidence>